<dbReference type="PROSITE" id="PS50127">
    <property type="entry name" value="UBC_2"/>
    <property type="match status" value="1"/>
</dbReference>
<dbReference type="AlphaFoldDB" id="A0AAW2ZF33"/>
<dbReference type="PANTHER" id="PTHR24067">
    <property type="entry name" value="UBIQUITIN-CONJUGATING ENZYME E2"/>
    <property type="match status" value="1"/>
</dbReference>
<name>A0AAW2ZF33_9EUKA</name>
<dbReference type="Pfam" id="PF00179">
    <property type="entry name" value="UQ_con"/>
    <property type="match status" value="1"/>
</dbReference>
<evidence type="ECO:0000313" key="4">
    <source>
        <dbReference type="Proteomes" id="UP001431209"/>
    </source>
</evidence>
<gene>
    <name evidence="3" type="ORF">AKO1_008874</name>
</gene>
<evidence type="ECO:0000259" key="1">
    <source>
        <dbReference type="PROSITE" id="PS50127"/>
    </source>
</evidence>
<dbReference type="InterPro" id="IPR000608">
    <property type="entry name" value="UBC"/>
</dbReference>
<dbReference type="SUPFAM" id="SSF81383">
    <property type="entry name" value="F-box domain"/>
    <property type="match status" value="1"/>
</dbReference>
<comment type="caution">
    <text evidence="3">The sequence shown here is derived from an EMBL/GenBank/DDBJ whole genome shotgun (WGS) entry which is preliminary data.</text>
</comment>
<dbReference type="SUPFAM" id="SSF54495">
    <property type="entry name" value="UBC-like"/>
    <property type="match status" value="1"/>
</dbReference>
<dbReference type="InterPro" id="IPR050113">
    <property type="entry name" value="Ub_conjugating_enzyme"/>
</dbReference>
<feature type="domain" description="F-box" evidence="2">
    <location>
        <begin position="207"/>
        <end position="254"/>
    </location>
</feature>
<reference evidence="3 4" key="1">
    <citation type="submission" date="2024-03" db="EMBL/GenBank/DDBJ databases">
        <title>The Acrasis kona genome and developmental transcriptomes reveal deep origins of eukaryotic multicellular pathways.</title>
        <authorList>
            <person name="Sheikh S."/>
            <person name="Fu C.-J."/>
            <person name="Brown M.W."/>
            <person name="Baldauf S.L."/>
        </authorList>
    </citation>
    <scope>NUCLEOTIDE SEQUENCE [LARGE SCALE GENOMIC DNA]</scope>
    <source>
        <strain evidence="3 4">ATCC MYA-3509</strain>
    </source>
</reference>
<dbReference type="InterPro" id="IPR036047">
    <property type="entry name" value="F-box-like_dom_sf"/>
</dbReference>
<dbReference type="Gene3D" id="1.20.1280.50">
    <property type="match status" value="1"/>
</dbReference>
<dbReference type="PROSITE" id="PS50181">
    <property type="entry name" value="FBOX"/>
    <property type="match status" value="1"/>
</dbReference>
<dbReference type="EMBL" id="JAOPGA020001391">
    <property type="protein sequence ID" value="KAL0487984.1"/>
    <property type="molecule type" value="Genomic_DNA"/>
</dbReference>
<dbReference type="CDD" id="cd23955">
    <property type="entry name" value="UBCc_invertebrate"/>
    <property type="match status" value="1"/>
</dbReference>
<dbReference type="InterPro" id="IPR001810">
    <property type="entry name" value="F-box_dom"/>
</dbReference>
<feature type="domain" description="UBC core" evidence="1">
    <location>
        <begin position="3"/>
        <end position="163"/>
    </location>
</feature>
<evidence type="ECO:0000259" key="2">
    <source>
        <dbReference type="PROSITE" id="PS50181"/>
    </source>
</evidence>
<proteinExistence type="predicted"/>
<sequence>MNSSAKRLLKDYKELQASNLGTISAKPVSEQNLYEWHANILAPEDNPYHGICLHLVLHFTLDYPMKPPTVELKTMIRRPHVYNSWLCLDLLQTHYSSEPYSGWSTSYSITSILLQLQSFLLGREESDVEQKMYWLAPSLIKEAIDNSRVHVCRCGHDMRKNIVHPKGEDWLDYIPEGCTLAKSSGKTKVHTSNKQSAKSFKRKAKAKFALDVLPEEVLLHILKYLDVVEVNRVRTVSSKFRSASNSPILMYSTQMQCFHSKVSFEEDILGVGINMEYTPKKILQNITSPMDLVSKSAYQQGLRKGVWGETFKYWIPIYINKSHADTMVKDEFEKAVQHCYDYEFVSYRTSHVSTLCLDILCKLMSSMVVEIMKGKVHASLRALEYYCHFHRLLIHAVLKYKNLQGQIDNKIKQFLSDESYRLKSVVPNLGEFLPLLSVSSYHWDDVKHMVVQESLDRNAMWIYKKHGYSATLKDQWECSQVGSRLLMFHSYFLTKVVPYGKPLSEIALAYDIRYGRPTTKMQSEMQNNIFHIQSIDSYQGYLAYMSLIVSDVRQLLMLSMDNMFRKKYLVTSGKTHRPSGVKNIQIRSALPSNNGDKVPKTVESTLRTRERSYQVKVDKNEEREGKSKRNFNRFDVLVNSTD</sequence>
<dbReference type="CDD" id="cd09917">
    <property type="entry name" value="F-box_SF"/>
    <property type="match status" value="1"/>
</dbReference>
<dbReference type="Gene3D" id="3.10.110.10">
    <property type="entry name" value="Ubiquitin Conjugating Enzyme"/>
    <property type="match status" value="1"/>
</dbReference>
<keyword evidence="4" id="KW-1185">Reference proteome</keyword>
<dbReference type="SMART" id="SM00256">
    <property type="entry name" value="FBOX"/>
    <property type="match status" value="1"/>
</dbReference>
<dbReference type="SMART" id="SM00212">
    <property type="entry name" value="UBCc"/>
    <property type="match status" value="1"/>
</dbReference>
<organism evidence="3 4">
    <name type="scientific">Acrasis kona</name>
    <dbReference type="NCBI Taxonomy" id="1008807"/>
    <lineage>
        <taxon>Eukaryota</taxon>
        <taxon>Discoba</taxon>
        <taxon>Heterolobosea</taxon>
        <taxon>Tetramitia</taxon>
        <taxon>Eutetramitia</taxon>
        <taxon>Acrasidae</taxon>
        <taxon>Acrasis</taxon>
    </lineage>
</organism>
<dbReference type="Pfam" id="PF12937">
    <property type="entry name" value="F-box-like"/>
    <property type="match status" value="1"/>
</dbReference>
<protein>
    <submittedName>
        <fullName evidence="3">Ubiquitin conjugating enzyme E2</fullName>
    </submittedName>
</protein>
<dbReference type="InterPro" id="IPR016135">
    <property type="entry name" value="UBQ-conjugating_enzyme/RWD"/>
</dbReference>
<evidence type="ECO:0000313" key="3">
    <source>
        <dbReference type="EMBL" id="KAL0487984.1"/>
    </source>
</evidence>
<accession>A0AAW2ZF33</accession>
<dbReference type="Proteomes" id="UP001431209">
    <property type="component" value="Unassembled WGS sequence"/>
</dbReference>